<evidence type="ECO:0000259" key="2">
    <source>
        <dbReference type="Pfam" id="PF13400"/>
    </source>
</evidence>
<dbReference type="Pfam" id="PF13400">
    <property type="entry name" value="Tad"/>
    <property type="match status" value="1"/>
</dbReference>
<proteinExistence type="predicted"/>
<dbReference type="KEGG" id="jte:ASJ30_13000"/>
<keyword evidence="1" id="KW-0472">Membrane</keyword>
<dbReference type="RefSeq" id="WP_072625486.1">
    <property type="nucleotide sequence ID" value="NZ_CP013290.1"/>
</dbReference>
<name>A0A1L3MIY1_9MICO</name>
<dbReference type="InterPro" id="IPR028087">
    <property type="entry name" value="Tad_N"/>
</dbReference>
<keyword evidence="1" id="KW-1133">Transmembrane helix</keyword>
<protein>
    <recommendedName>
        <fullName evidence="2">Putative Flp pilus-assembly TadG-like N-terminal domain-containing protein</fullName>
    </recommendedName>
</protein>
<evidence type="ECO:0000313" key="3">
    <source>
        <dbReference type="EMBL" id="APH02333.1"/>
    </source>
</evidence>
<feature type="domain" description="Putative Flp pilus-assembly TadG-like N-terminal" evidence="2">
    <location>
        <begin position="11"/>
        <end position="56"/>
    </location>
</feature>
<evidence type="ECO:0000313" key="4">
    <source>
        <dbReference type="Proteomes" id="UP000182938"/>
    </source>
</evidence>
<keyword evidence="1" id="KW-0812">Transmembrane</keyword>
<dbReference type="NCBIfam" id="TIGR03816">
    <property type="entry name" value="tadE_like_DECH"/>
    <property type="match status" value="1"/>
</dbReference>
<accession>A0A1L3MIY1</accession>
<dbReference type="InterPro" id="IPR021202">
    <property type="entry name" value="Rv3654c-like"/>
</dbReference>
<organism evidence="3 4">
    <name type="scientific">Janibacter indicus</name>
    <dbReference type="NCBI Taxonomy" id="857417"/>
    <lineage>
        <taxon>Bacteria</taxon>
        <taxon>Bacillati</taxon>
        <taxon>Actinomycetota</taxon>
        <taxon>Actinomycetes</taxon>
        <taxon>Micrococcales</taxon>
        <taxon>Intrasporangiaceae</taxon>
        <taxon>Janibacter</taxon>
    </lineage>
</organism>
<evidence type="ECO:0000256" key="1">
    <source>
        <dbReference type="SAM" id="Phobius"/>
    </source>
</evidence>
<keyword evidence="4" id="KW-1185">Reference proteome</keyword>
<dbReference type="Proteomes" id="UP000182938">
    <property type="component" value="Chromosome"/>
</dbReference>
<feature type="transmembrane region" description="Helical" evidence="1">
    <location>
        <begin position="15"/>
        <end position="38"/>
    </location>
</feature>
<dbReference type="EMBL" id="CP013290">
    <property type="protein sequence ID" value="APH02333.1"/>
    <property type="molecule type" value="Genomic_DNA"/>
</dbReference>
<dbReference type="AlphaFoldDB" id="A0A1L3MIY1"/>
<gene>
    <name evidence="3" type="ORF">ASJ30_13000</name>
</gene>
<sequence>MSGPELRGEAGSSSVLAVGLIAVLLTATVATLAVLSAVRAAHVARSAADVAALAGAIDYQQVSDPAGACTEATRVARRHDVEVLSCVVAGGGDVTVTVAAEIPLRLAGVGPEQAEGRARAGPGAQE</sequence>
<reference evidence="3 4" key="1">
    <citation type="submission" date="2015-11" db="EMBL/GenBank/DDBJ databases">
        <authorList>
            <person name="Zhang Y."/>
            <person name="Guo Z."/>
        </authorList>
    </citation>
    <scope>NUCLEOTIDE SEQUENCE [LARGE SCALE GENOMIC DNA]</scope>
    <source>
        <strain evidence="3 4">YFY001</strain>
    </source>
</reference>